<dbReference type="eggNOG" id="COG0277">
    <property type="taxonomic scope" value="Bacteria"/>
</dbReference>
<dbReference type="InterPro" id="IPR016166">
    <property type="entry name" value="FAD-bd_PCMH"/>
</dbReference>
<dbReference type="InterPro" id="IPR007173">
    <property type="entry name" value="ALO_C"/>
</dbReference>
<dbReference type="Pfam" id="PF04030">
    <property type="entry name" value="ALO"/>
    <property type="match status" value="1"/>
</dbReference>
<feature type="domain" description="FAD-binding PCMH-type" evidence="4">
    <location>
        <begin position="38"/>
        <end position="204"/>
    </location>
</feature>
<evidence type="ECO:0000256" key="2">
    <source>
        <dbReference type="ARBA" id="ARBA00023002"/>
    </source>
</evidence>
<protein>
    <submittedName>
        <fullName evidence="5">FAD linked oxidase domain protein</fullName>
    </submittedName>
</protein>
<evidence type="ECO:0000256" key="3">
    <source>
        <dbReference type="SAM" id="SignalP"/>
    </source>
</evidence>
<dbReference type="GO" id="GO:0071949">
    <property type="term" value="F:FAD binding"/>
    <property type="evidence" value="ECO:0007669"/>
    <property type="project" value="InterPro"/>
</dbReference>
<dbReference type="Gene3D" id="3.30.43.10">
    <property type="entry name" value="Uridine Diphospho-n-acetylenolpyruvylglucosamine Reductase, domain 2"/>
    <property type="match status" value="1"/>
</dbReference>
<dbReference type="InterPro" id="IPR036318">
    <property type="entry name" value="FAD-bd_PCMH-like_sf"/>
</dbReference>
<dbReference type="Proteomes" id="UP000002028">
    <property type="component" value="Chromosome"/>
</dbReference>
<dbReference type="RefSeq" id="WP_012930815.1">
    <property type="nucleotide sequence ID" value="NC_013730.1"/>
</dbReference>
<accession>D2QU49</accession>
<dbReference type="InterPro" id="IPR006094">
    <property type="entry name" value="Oxid_FAD_bind_N"/>
</dbReference>
<dbReference type="PROSITE" id="PS51387">
    <property type="entry name" value="FAD_PCMH"/>
    <property type="match status" value="1"/>
</dbReference>
<keyword evidence="1" id="KW-0274">FAD</keyword>
<reference evidence="5 6" key="1">
    <citation type="journal article" date="2010" name="Stand. Genomic Sci.">
        <title>Complete genome sequence of Spirosoma linguale type strain (1).</title>
        <authorList>
            <person name="Lail K."/>
            <person name="Sikorski J."/>
            <person name="Saunders E."/>
            <person name="Lapidus A."/>
            <person name="Glavina Del Rio T."/>
            <person name="Copeland A."/>
            <person name="Tice H."/>
            <person name="Cheng J.-F."/>
            <person name="Lucas S."/>
            <person name="Nolan M."/>
            <person name="Bruce D."/>
            <person name="Goodwin L."/>
            <person name="Pitluck S."/>
            <person name="Ivanova N."/>
            <person name="Mavromatis K."/>
            <person name="Ovchinnikova G."/>
            <person name="Pati A."/>
            <person name="Chen A."/>
            <person name="Palaniappan K."/>
            <person name="Land M."/>
            <person name="Hauser L."/>
            <person name="Chang Y.-J."/>
            <person name="Jeffries C.D."/>
            <person name="Chain P."/>
            <person name="Brettin T."/>
            <person name="Detter J.C."/>
            <person name="Schuetze A."/>
            <person name="Rohde M."/>
            <person name="Tindall B.J."/>
            <person name="Goeker M."/>
            <person name="Bristow J."/>
            <person name="Eisen J.A."/>
            <person name="Markowitz V."/>
            <person name="Hugenholtz P."/>
            <person name="Kyrpides N.C."/>
            <person name="Klenk H.-P."/>
            <person name="Chen F."/>
        </authorList>
    </citation>
    <scope>NUCLEOTIDE SEQUENCE [LARGE SCALE GENOMIC DNA]</scope>
    <source>
        <strain evidence="6">ATCC 33905 / DSM 74 / LMG 10896 / Claus 1</strain>
    </source>
</reference>
<keyword evidence="1" id="KW-0285">Flavoprotein</keyword>
<evidence type="ECO:0000256" key="1">
    <source>
        <dbReference type="ARBA" id="ARBA00022827"/>
    </source>
</evidence>
<dbReference type="HOGENOM" id="CLU_003896_4_2_10"/>
<dbReference type="PANTHER" id="PTHR43762:SF1">
    <property type="entry name" value="D-ARABINONO-1,4-LACTONE OXIDASE"/>
    <property type="match status" value="1"/>
</dbReference>
<dbReference type="EMBL" id="CP001769">
    <property type="protein sequence ID" value="ADB42331.1"/>
    <property type="molecule type" value="Genomic_DNA"/>
</dbReference>
<dbReference type="KEGG" id="sli:Slin_6373"/>
<dbReference type="Pfam" id="PF01565">
    <property type="entry name" value="FAD_binding_4"/>
    <property type="match status" value="1"/>
</dbReference>
<dbReference type="InterPro" id="IPR010031">
    <property type="entry name" value="FAD_lactone_oxidase-like"/>
</dbReference>
<dbReference type="GO" id="GO:0080049">
    <property type="term" value="F:L-gulono-1,4-lactone dehydrogenase activity"/>
    <property type="evidence" value="ECO:0007669"/>
    <property type="project" value="TreeGrafter"/>
</dbReference>
<dbReference type="Gene3D" id="3.30.70.2530">
    <property type="match status" value="1"/>
</dbReference>
<dbReference type="PANTHER" id="PTHR43762">
    <property type="entry name" value="L-GULONOLACTONE OXIDASE"/>
    <property type="match status" value="1"/>
</dbReference>
<dbReference type="AlphaFoldDB" id="D2QU49"/>
<dbReference type="Gene3D" id="3.30.465.10">
    <property type="match status" value="1"/>
</dbReference>
<feature type="chain" id="PRO_5003034258" evidence="3">
    <location>
        <begin position="27"/>
        <end position="448"/>
    </location>
</feature>
<dbReference type="SUPFAM" id="SSF56176">
    <property type="entry name" value="FAD-binding/transporter-associated domain-like"/>
    <property type="match status" value="1"/>
</dbReference>
<dbReference type="GO" id="GO:0003885">
    <property type="term" value="F:D-arabinono-1,4-lactone oxidase activity"/>
    <property type="evidence" value="ECO:0007669"/>
    <property type="project" value="InterPro"/>
</dbReference>
<dbReference type="STRING" id="504472.Slin_6373"/>
<organism evidence="5 6">
    <name type="scientific">Spirosoma linguale (strain ATCC 33905 / DSM 74 / LMG 10896 / Claus 1)</name>
    <dbReference type="NCBI Taxonomy" id="504472"/>
    <lineage>
        <taxon>Bacteria</taxon>
        <taxon>Pseudomonadati</taxon>
        <taxon>Bacteroidota</taxon>
        <taxon>Cytophagia</taxon>
        <taxon>Cytophagales</taxon>
        <taxon>Cytophagaceae</taxon>
        <taxon>Spirosoma</taxon>
    </lineage>
</organism>
<evidence type="ECO:0000313" key="5">
    <source>
        <dbReference type="EMBL" id="ADB42331.1"/>
    </source>
</evidence>
<gene>
    <name evidence="5" type="ordered locus">Slin_6373</name>
</gene>
<sequence>MKKRAFLKLSSTLMAAPILSPLADLAAPEKLKNWAGNLQYSTDRLYEGKSIEQVRDFVKKYNKLKVLGTRHCFNSIADSKDNLLSLKAMDDVISLDTKAHTVTVDASMKYGQLAPYLDKKGFALHNLASLPHISIAGACATATHGSGVKNGNLSTAVSGMEIVTAAGDVRTLSRAKDGDTFNAAVVHLGALGVVTKVTLDVQPTFMMRQDVYENLPMAQLKEHFDAIVSGGYSVSLFTDWQKSRVNEVWIKRRIDKGVKLDAKPEYYGATLAKKNLHPIAELSAVNCTEQMGVPGPWYERMPHFRMGFTPSSGKELQSEYFVPRKNAVEAILAVERLKAHISPHLMISELRTIDADKLWMSPCYKQPSLAIHFTWKQDWASVKKVLPMIEKELAPFHARPHWGKLFTMTPVQLQSRYEKLPAFKQLVTEYDPKGKFRNDFLNTTIYGI</sequence>
<keyword evidence="2" id="KW-0560">Oxidoreductase</keyword>
<keyword evidence="3" id="KW-0732">Signal</keyword>
<evidence type="ECO:0000259" key="4">
    <source>
        <dbReference type="PROSITE" id="PS51387"/>
    </source>
</evidence>
<dbReference type="InterPro" id="IPR016169">
    <property type="entry name" value="FAD-bd_PCMH_sub2"/>
</dbReference>
<feature type="signal peptide" evidence="3">
    <location>
        <begin position="1"/>
        <end position="26"/>
    </location>
</feature>
<evidence type="ECO:0000313" key="6">
    <source>
        <dbReference type="Proteomes" id="UP000002028"/>
    </source>
</evidence>
<dbReference type="Gene3D" id="1.10.45.10">
    <property type="entry name" value="Vanillyl-alcohol Oxidase, Chain A, domain 4"/>
    <property type="match status" value="1"/>
</dbReference>
<proteinExistence type="predicted"/>
<dbReference type="InterPro" id="IPR016171">
    <property type="entry name" value="Vanillyl_alc_oxidase_C-sub2"/>
</dbReference>
<dbReference type="PIRSF" id="PIRSF000136">
    <property type="entry name" value="LGO_GLO"/>
    <property type="match status" value="1"/>
</dbReference>
<name>D2QU49_SPILD</name>
<dbReference type="InterPro" id="IPR016167">
    <property type="entry name" value="FAD-bd_PCMH_sub1"/>
</dbReference>
<dbReference type="Gene3D" id="3.30.70.2520">
    <property type="match status" value="1"/>
</dbReference>
<dbReference type="GO" id="GO:0016020">
    <property type="term" value="C:membrane"/>
    <property type="evidence" value="ECO:0007669"/>
    <property type="project" value="InterPro"/>
</dbReference>
<keyword evidence="6" id="KW-1185">Reference proteome</keyword>